<keyword evidence="4" id="KW-0378">Hydrolase</keyword>
<feature type="signal peptide" evidence="7">
    <location>
        <begin position="1"/>
        <end position="20"/>
    </location>
</feature>
<dbReference type="GO" id="GO:0016020">
    <property type="term" value="C:membrane"/>
    <property type="evidence" value="ECO:0007669"/>
    <property type="project" value="TreeGrafter"/>
</dbReference>
<dbReference type="PROSITE" id="PS51782">
    <property type="entry name" value="LYSM"/>
    <property type="match status" value="1"/>
</dbReference>
<dbReference type="PANTHER" id="PTHR22726">
    <property type="entry name" value="METALLOENDOPEPTIDASE OMA1"/>
    <property type="match status" value="1"/>
</dbReference>
<evidence type="ECO:0000313" key="9">
    <source>
        <dbReference type="EMBL" id="MWC42929.1"/>
    </source>
</evidence>
<dbReference type="OrthoDB" id="9810445at2"/>
<dbReference type="Proteomes" id="UP000323502">
    <property type="component" value="Unassembled WGS sequence"/>
</dbReference>
<evidence type="ECO:0000256" key="2">
    <source>
        <dbReference type="ARBA" id="ARBA00022670"/>
    </source>
</evidence>
<dbReference type="CDD" id="cd00118">
    <property type="entry name" value="LysM"/>
    <property type="match status" value="1"/>
</dbReference>
<keyword evidence="7" id="KW-0732">Signal</keyword>
<evidence type="ECO:0000256" key="6">
    <source>
        <dbReference type="ARBA" id="ARBA00023049"/>
    </source>
</evidence>
<proteinExistence type="predicted"/>
<name>A0A1G7GLM4_9SPHN</name>
<dbReference type="EMBL" id="FNBI01000001">
    <property type="protein sequence ID" value="SDE88963.1"/>
    <property type="molecule type" value="Genomic_DNA"/>
</dbReference>
<feature type="domain" description="LysM" evidence="8">
    <location>
        <begin position="424"/>
        <end position="471"/>
    </location>
</feature>
<feature type="chain" id="PRO_5033270616" evidence="7">
    <location>
        <begin position="21"/>
        <end position="475"/>
    </location>
</feature>
<keyword evidence="5" id="KW-0862">Zinc</keyword>
<keyword evidence="2 10" id="KW-0645">Protease</keyword>
<evidence type="ECO:0000313" key="12">
    <source>
        <dbReference type="Proteomes" id="UP000436801"/>
    </source>
</evidence>
<comment type="cofactor">
    <cofactor evidence="1">
        <name>Zn(2+)</name>
        <dbReference type="ChEBI" id="CHEBI:29105"/>
    </cofactor>
</comment>
<evidence type="ECO:0000256" key="1">
    <source>
        <dbReference type="ARBA" id="ARBA00001947"/>
    </source>
</evidence>
<organism evidence="10 11">
    <name type="scientific">Sphingomonas carotinifaciens</name>
    <dbReference type="NCBI Taxonomy" id="1166323"/>
    <lineage>
        <taxon>Bacteria</taxon>
        <taxon>Pseudomonadati</taxon>
        <taxon>Pseudomonadota</taxon>
        <taxon>Alphaproteobacteria</taxon>
        <taxon>Sphingomonadales</taxon>
        <taxon>Sphingomonadaceae</taxon>
        <taxon>Sphingomonas</taxon>
    </lineage>
</organism>
<dbReference type="GO" id="GO:0051603">
    <property type="term" value="P:proteolysis involved in protein catabolic process"/>
    <property type="evidence" value="ECO:0007669"/>
    <property type="project" value="TreeGrafter"/>
</dbReference>
<dbReference type="GO" id="GO:0004222">
    <property type="term" value="F:metalloendopeptidase activity"/>
    <property type="evidence" value="ECO:0007669"/>
    <property type="project" value="InterPro"/>
</dbReference>
<dbReference type="Pfam" id="PF01435">
    <property type="entry name" value="Peptidase_M48"/>
    <property type="match status" value="1"/>
</dbReference>
<gene>
    <name evidence="9" type="ORF">GQR91_04545</name>
    <name evidence="10" type="ORF">SAMN05216557_101937</name>
</gene>
<reference evidence="10 11" key="1">
    <citation type="submission" date="2016-10" db="EMBL/GenBank/DDBJ databases">
        <authorList>
            <person name="Varghese N."/>
            <person name="Submissions S."/>
        </authorList>
    </citation>
    <scope>NUCLEOTIDE SEQUENCE [LARGE SCALE GENOMIC DNA]</scope>
    <source>
        <strain evidence="10 11">S7-754</strain>
    </source>
</reference>
<evidence type="ECO:0000256" key="4">
    <source>
        <dbReference type="ARBA" id="ARBA00022801"/>
    </source>
</evidence>
<keyword evidence="3" id="KW-0479">Metal-binding</keyword>
<dbReference type="PANTHER" id="PTHR22726:SF24">
    <property type="entry name" value="M48 FAMILY METALLOPEPTIDASE"/>
    <property type="match status" value="1"/>
</dbReference>
<evidence type="ECO:0000313" key="11">
    <source>
        <dbReference type="Proteomes" id="UP000323502"/>
    </source>
</evidence>
<evidence type="ECO:0000256" key="7">
    <source>
        <dbReference type="SAM" id="SignalP"/>
    </source>
</evidence>
<reference evidence="9 12" key="2">
    <citation type="submission" date="2019-12" db="EMBL/GenBank/DDBJ databases">
        <authorList>
            <person name="Zheng J."/>
        </authorList>
    </citation>
    <scope>NUCLEOTIDE SEQUENCE [LARGE SCALE GENOMIC DNA]</scope>
    <source>
        <strain evidence="9 12">DSM 27347</strain>
    </source>
</reference>
<dbReference type="AlphaFoldDB" id="A0A1G7GLM4"/>
<protein>
    <submittedName>
        <fullName evidence="9">M48 family metalloprotease</fullName>
    </submittedName>
    <submittedName>
        <fullName evidence="10">Zn-dependent protease</fullName>
    </submittedName>
</protein>
<sequence>MRHFITAAALVALTATPALAQTRAISASEKAQGARANPELLAEFGGPYRGPQAAYVERVGKRVAVQSGLSNAQGDFTVTLLNSPVENAFAIPGGYVYVTRQLLALMNSEAELASVLGHEVGHVAARHSQGRQRASTIGSILAAGAGLLTGSNLIGQGVSSAAQLGVLGYGRNQEYQADGLGVRYITAAGYDPYAAADMLSALGASSQLAQRTSGRDATAVPSWFSTHPNSEDRVRRAVKLAAETGRPETNPAQDTGFLRMLDGLPYDDDPSQGVIDGQTFRHPDLRLRFSAPSGYQIANGTDAVTVAGQGGQAQFQIGRGNDLAAAINARFATLAGNASSAAPAGELRSGTANGLSYAYRTARASANNRAVDATVVAYRFPSAIYTFTLVTPAGSGVGPFAPLLDSVATLTPAEAAAIKGKRVRIVTVKAGDTVDSLARQMAYRDYQRERFITLNGLDPDAPLTPGHLVKVIVNG</sequence>
<evidence type="ECO:0000256" key="3">
    <source>
        <dbReference type="ARBA" id="ARBA00022723"/>
    </source>
</evidence>
<dbReference type="RefSeq" id="WP_149681324.1">
    <property type="nucleotide sequence ID" value="NZ_CP178397.1"/>
</dbReference>
<dbReference type="InterPro" id="IPR018392">
    <property type="entry name" value="LysM"/>
</dbReference>
<dbReference type="Gene3D" id="3.30.2010.10">
    <property type="entry name" value="Metalloproteases ('zincins'), catalytic domain"/>
    <property type="match status" value="1"/>
</dbReference>
<dbReference type="InterPro" id="IPR001915">
    <property type="entry name" value="Peptidase_M48"/>
</dbReference>
<keyword evidence="11" id="KW-1185">Reference proteome</keyword>
<dbReference type="EMBL" id="WSUT01000005">
    <property type="protein sequence ID" value="MWC42929.1"/>
    <property type="molecule type" value="Genomic_DNA"/>
</dbReference>
<evidence type="ECO:0000313" key="10">
    <source>
        <dbReference type="EMBL" id="SDE88963.1"/>
    </source>
</evidence>
<evidence type="ECO:0000259" key="8">
    <source>
        <dbReference type="PROSITE" id="PS51782"/>
    </source>
</evidence>
<dbReference type="GO" id="GO:0046872">
    <property type="term" value="F:metal ion binding"/>
    <property type="evidence" value="ECO:0007669"/>
    <property type="project" value="UniProtKB-KW"/>
</dbReference>
<evidence type="ECO:0000256" key="5">
    <source>
        <dbReference type="ARBA" id="ARBA00022833"/>
    </source>
</evidence>
<accession>A0A1G7GLM4</accession>
<dbReference type="InterPro" id="IPR051156">
    <property type="entry name" value="Mito/Outer_Membr_Metalloprot"/>
</dbReference>
<keyword evidence="6 9" id="KW-0482">Metalloprotease</keyword>
<dbReference type="Proteomes" id="UP000436801">
    <property type="component" value="Unassembled WGS sequence"/>
</dbReference>